<keyword evidence="2" id="KW-1185">Reference proteome</keyword>
<protein>
    <submittedName>
        <fullName evidence="1">Uncharacterized protein</fullName>
    </submittedName>
</protein>
<name>A0ABN6J2H4_9CLOT</name>
<gene>
    <name evidence="1" type="ORF">psyc5s11_45720</name>
</gene>
<evidence type="ECO:0000313" key="2">
    <source>
        <dbReference type="Proteomes" id="UP000824633"/>
    </source>
</evidence>
<evidence type="ECO:0000313" key="1">
    <source>
        <dbReference type="EMBL" id="BCZ48505.1"/>
    </source>
</evidence>
<accession>A0ABN6J2H4</accession>
<sequence>MNIDEINIKGINGYHSRKRIYNKSYNVADIDFRELISAF</sequence>
<reference evidence="2" key="1">
    <citation type="submission" date="2021-07" db="EMBL/GenBank/DDBJ databases">
        <title>Complete genome sequencing of a Clostridium isolate.</title>
        <authorList>
            <person name="Ueki A."/>
            <person name="Tonouchi A."/>
        </authorList>
    </citation>
    <scope>NUCLEOTIDE SEQUENCE [LARGE SCALE GENOMIC DNA]</scope>
    <source>
        <strain evidence="2">C5S11</strain>
    </source>
</reference>
<dbReference type="Proteomes" id="UP000824633">
    <property type="component" value="Chromosome"/>
</dbReference>
<organism evidence="1 2">
    <name type="scientific">Clostridium gelidum</name>
    <dbReference type="NCBI Taxonomy" id="704125"/>
    <lineage>
        <taxon>Bacteria</taxon>
        <taxon>Bacillati</taxon>
        <taxon>Bacillota</taxon>
        <taxon>Clostridia</taxon>
        <taxon>Eubacteriales</taxon>
        <taxon>Clostridiaceae</taxon>
        <taxon>Clostridium</taxon>
    </lineage>
</organism>
<dbReference type="EMBL" id="AP024849">
    <property type="protein sequence ID" value="BCZ48505.1"/>
    <property type="molecule type" value="Genomic_DNA"/>
</dbReference>
<proteinExistence type="predicted"/>